<name>A0A5C6DPR3_9BACT</name>
<gene>
    <name evidence="1" type="ORF">Poly41_21060</name>
</gene>
<dbReference type="RefSeq" id="WP_146526018.1">
    <property type="nucleotide sequence ID" value="NZ_SJPV01000003.1"/>
</dbReference>
<evidence type="ECO:0000313" key="1">
    <source>
        <dbReference type="EMBL" id="TWU39283.1"/>
    </source>
</evidence>
<reference evidence="1 2" key="1">
    <citation type="submission" date="2019-02" db="EMBL/GenBank/DDBJ databases">
        <title>Deep-cultivation of Planctomycetes and their phenomic and genomic characterization uncovers novel biology.</title>
        <authorList>
            <person name="Wiegand S."/>
            <person name="Jogler M."/>
            <person name="Boedeker C."/>
            <person name="Pinto D."/>
            <person name="Vollmers J."/>
            <person name="Rivas-Marin E."/>
            <person name="Kohn T."/>
            <person name="Peeters S.H."/>
            <person name="Heuer A."/>
            <person name="Rast P."/>
            <person name="Oberbeckmann S."/>
            <person name="Bunk B."/>
            <person name="Jeske O."/>
            <person name="Meyerdierks A."/>
            <person name="Storesund J.E."/>
            <person name="Kallscheuer N."/>
            <person name="Luecker S."/>
            <person name="Lage O.M."/>
            <person name="Pohl T."/>
            <person name="Merkel B.J."/>
            <person name="Hornburger P."/>
            <person name="Mueller R.-W."/>
            <person name="Bruemmer F."/>
            <person name="Labrenz M."/>
            <person name="Spormann A.M."/>
            <person name="Op Den Camp H."/>
            <person name="Overmann J."/>
            <person name="Amann R."/>
            <person name="Jetten M.S.M."/>
            <person name="Mascher T."/>
            <person name="Medema M.H."/>
            <person name="Devos D.P."/>
            <person name="Kaster A.-K."/>
            <person name="Ovreas L."/>
            <person name="Rohde M."/>
            <person name="Galperin M.Y."/>
            <person name="Jogler C."/>
        </authorList>
    </citation>
    <scope>NUCLEOTIDE SEQUENCE [LARGE SCALE GENOMIC DNA]</scope>
    <source>
        <strain evidence="1 2">Poly41</strain>
    </source>
</reference>
<dbReference type="Proteomes" id="UP000319143">
    <property type="component" value="Unassembled WGS sequence"/>
</dbReference>
<proteinExistence type="predicted"/>
<comment type="caution">
    <text evidence="1">The sequence shown here is derived from an EMBL/GenBank/DDBJ whole genome shotgun (WGS) entry which is preliminary data.</text>
</comment>
<sequence length="62" mass="7110">MTTSSEHRAPTPEEGTWHALTATLSPQSTDQFDEWVSEQLQDLEEHLREFVSPRSLQKSLRG</sequence>
<evidence type="ECO:0000313" key="2">
    <source>
        <dbReference type="Proteomes" id="UP000319143"/>
    </source>
</evidence>
<dbReference type="AlphaFoldDB" id="A0A5C6DPR3"/>
<keyword evidence="2" id="KW-1185">Reference proteome</keyword>
<dbReference type="OrthoDB" id="289459at2"/>
<protein>
    <submittedName>
        <fullName evidence="1">Uncharacterized protein</fullName>
    </submittedName>
</protein>
<accession>A0A5C6DPR3</accession>
<organism evidence="1 2">
    <name type="scientific">Novipirellula artificiosorum</name>
    <dbReference type="NCBI Taxonomy" id="2528016"/>
    <lineage>
        <taxon>Bacteria</taxon>
        <taxon>Pseudomonadati</taxon>
        <taxon>Planctomycetota</taxon>
        <taxon>Planctomycetia</taxon>
        <taxon>Pirellulales</taxon>
        <taxon>Pirellulaceae</taxon>
        <taxon>Novipirellula</taxon>
    </lineage>
</organism>
<dbReference type="EMBL" id="SJPV01000003">
    <property type="protein sequence ID" value="TWU39283.1"/>
    <property type="molecule type" value="Genomic_DNA"/>
</dbReference>